<evidence type="ECO:0000313" key="3">
    <source>
        <dbReference type="Proteomes" id="UP000016935"/>
    </source>
</evidence>
<dbReference type="AlphaFoldDB" id="R0IBE9"/>
<feature type="compositionally biased region" description="Basic and acidic residues" evidence="1">
    <location>
        <begin position="331"/>
        <end position="340"/>
    </location>
</feature>
<proteinExistence type="predicted"/>
<feature type="compositionally biased region" description="Acidic residues" evidence="1">
    <location>
        <begin position="341"/>
        <end position="350"/>
    </location>
</feature>
<protein>
    <recommendedName>
        <fullName evidence="4">BTB domain-containing protein</fullName>
    </recommendedName>
</protein>
<gene>
    <name evidence="2" type="ORF">SETTUDRAFT_22570</name>
</gene>
<dbReference type="HOGENOM" id="CLU_792650_0_0_1"/>
<reference evidence="2 3" key="1">
    <citation type="journal article" date="2012" name="PLoS Pathog.">
        <title>Diverse lifestyles and strategies of plant pathogenesis encoded in the genomes of eighteen Dothideomycetes fungi.</title>
        <authorList>
            <person name="Ohm R.A."/>
            <person name="Feau N."/>
            <person name="Henrissat B."/>
            <person name="Schoch C.L."/>
            <person name="Horwitz B.A."/>
            <person name="Barry K.W."/>
            <person name="Condon B.J."/>
            <person name="Copeland A.C."/>
            <person name="Dhillon B."/>
            <person name="Glaser F."/>
            <person name="Hesse C.N."/>
            <person name="Kosti I."/>
            <person name="LaButti K."/>
            <person name="Lindquist E.A."/>
            <person name="Lucas S."/>
            <person name="Salamov A.A."/>
            <person name="Bradshaw R.E."/>
            <person name="Ciuffetti L."/>
            <person name="Hamelin R.C."/>
            <person name="Kema G.H.J."/>
            <person name="Lawrence C."/>
            <person name="Scott J.A."/>
            <person name="Spatafora J.W."/>
            <person name="Turgeon B.G."/>
            <person name="de Wit P.J.G.M."/>
            <person name="Zhong S."/>
            <person name="Goodwin S.B."/>
            <person name="Grigoriev I.V."/>
        </authorList>
    </citation>
    <scope>NUCLEOTIDE SEQUENCE [LARGE SCALE GENOMIC DNA]</scope>
    <source>
        <strain evidence="3">28A</strain>
    </source>
</reference>
<reference evidence="2 3" key="2">
    <citation type="journal article" date="2013" name="PLoS Genet.">
        <title>Comparative genome structure, secondary metabolite, and effector coding capacity across Cochliobolus pathogens.</title>
        <authorList>
            <person name="Condon B.J."/>
            <person name="Leng Y."/>
            <person name="Wu D."/>
            <person name="Bushley K.E."/>
            <person name="Ohm R.A."/>
            <person name="Otillar R."/>
            <person name="Martin J."/>
            <person name="Schackwitz W."/>
            <person name="Grimwood J."/>
            <person name="MohdZainudin N."/>
            <person name="Xue C."/>
            <person name="Wang R."/>
            <person name="Manning V.A."/>
            <person name="Dhillon B."/>
            <person name="Tu Z.J."/>
            <person name="Steffenson B.J."/>
            <person name="Salamov A."/>
            <person name="Sun H."/>
            <person name="Lowry S."/>
            <person name="LaButti K."/>
            <person name="Han J."/>
            <person name="Copeland A."/>
            <person name="Lindquist E."/>
            <person name="Barry K."/>
            <person name="Schmutz J."/>
            <person name="Baker S.E."/>
            <person name="Ciuffetti L.M."/>
            <person name="Grigoriev I.V."/>
            <person name="Zhong S."/>
            <person name="Turgeon B.G."/>
        </authorList>
    </citation>
    <scope>NUCLEOTIDE SEQUENCE [LARGE SCALE GENOMIC DNA]</scope>
    <source>
        <strain evidence="3">28A</strain>
    </source>
</reference>
<sequence length="350" mass="39221">MSSQPSRTYRSAAPTAKAVVYTPSTIAVTVGIETQRTWTLSKAPLAESCWLFYFLFSEDPTISEIHLPTVSPHAFADFVDYIRSSIYSVNTHIAGYRSIRAHTDACLLGIQLDADEYRRAATRALHGLFEPLARARKSNALRSLIRASDIEYICVRTSAAQLVFSSSIPDMWGLVKGLQMLFFDALAAHWTQQDVIAISMPGSTSGSSKDNLWDVTPWRDLYRRFPKFRAHLVKTGAVADKWRGIILKKVDRYYFIEGEHSDSDSECDFEIESADDDDEDTEGGIRIEQVKQYGKLTLKLRGFRTPEEATDPPNESMKPVMVEDIDAESSEADKVAIKADSDEEDISIVV</sequence>
<feature type="region of interest" description="Disordered" evidence="1">
    <location>
        <begin position="331"/>
        <end position="350"/>
    </location>
</feature>
<dbReference type="EMBL" id="KB908844">
    <property type="protein sequence ID" value="EOA82581.1"/>
    <property type="molecule type" value="Genomic_DNA"/>
</dbReference>
<accession>R0IBE9</accession>
<evidence type="ECO:0008006" key="4">
    <source>
        <dbReference type="Google" id="ProtNLM"/>
    </source>
</evidence>
<keyword evidence="3" id="KW-1185">Reference proteome</keyword>
<dbReference type="RefSeq" id="XP_008029351.1">
    <property type="nucleotide sequence ID" value="XM_008031160.1"/>
</dbReference>
<dbReference type="Proteomes" id="UP000016935">
    <property type="component" value="Unassembled WGS sequence"/>
</dbReference>
<name>R0IBE9_EXST2</name>
<dbReference type="GeneID" id="19402571"/>
<dbReference type="OrthoDB" id="3690217at2759"/>
<organism evidence="2 3">
    <name type="scientific">Exserohilum turcicum (strain 28A)</name>
    <name type="common">Northern leaf blight fungus</name>
    <name type="synonym">Setosphaeria turcica</name>
    <dbReference type="NCBI Taxonomy" id="671987"/>
    <lineage>
        <taxon>Eukaryota</taxon>
        <taxon>Fungi</taxon>
        <taxon>Dikarya</taxon>
        <taxon>Ascomycota</taxon>
        <taxon>Pezizomycotina</taxon>
        <taxon>Dothideomycetes</taxon>
        <taxon>Pleosporomycetidae</taxon>
        <taxon>Pleosporales</taxon>
        <taxon>Pleosporineae</taxon>
        <taxon>Pleosporaceae</taxon>
        <taxon>Exserohilum</taxon>
    </lineage>
</organism>
<evidence type="ECO:0000313" key="2">
    <source>
        <dbReference type="EMBL" id="EOA82581.1"/>
    </source>
</evidence>
<evidence type="ECO:0000256" key="1">
    <source>
        <dbReference type="SAM" id="MobiDB-lite"/>
    </source>
</evidence>